<dbReference type="Proteomes" id="UP000297668">
    <property type="component" value="Unassembled WGS sequence"/>
</dbReference>
<feature type="non-terminal residue" evidence="3">
    <location>
        <position position="607"/>
    </location>
</feature>
<dbReference type="SUPFAM" id="SSF117074">
    <property type="entry name" value="Hypothetical protein PA1324"/>
    <property type="match status" value="1"/>
</dbReference>
<comment type="caution">
    <text evidence="3">The sequence shown here is derived from an EMBL/GenBank/DDBJ whole genome shotgun (WGS) entry which is preliminary data.</text>
</comment>
<dbReference type="EMBL" id="SJZF01000053">
    <property type="protein sequence ID" value="TFU24816.1"/>
    <property type="molecule type" value="Genomic_DNA"/>
</dbReference>
<dbReference type="InterPro" id="IPR013783">
    <property type="entry name" value="Ig-like_fold"/>
</dbReference>
<dbReference type="AlphaFoldDB" id="A0A4Y9F8M6"/>
<feature type="compositionally biased region" description="Acidic residues" evidence="1">
    <location>
        <begin position="222"/>
        <end position="234"/>
    </location>
</feature>
<feature type="region of interest" description="Disordered" evidence="1">
    <location>
        <begin position="183"/>
        <end position="239"/>
    </location>
</feature>
<dbReference type="Gene3D" id="2.60.40.10">
    <property type="entry name" value="Immunoglobulins"/>
    <property type="match status" value="1"/>
</dbReference>
<evidence type="ECO:0000256" key="1">
    <source>
        <dbReference type="SAM" id="MobiDB-lite"/>
    </source>
</evidence>
<sequence length="607" mass="63739">MASIAGTNSLFDTVILTFEVIPQGRSLVVDYVFGSEEYPEYVCSQFNDAMGIFVSGPGISGSFSNNAVNVATLPNGRPISINTVNGGVKGYLVGTPASGCDLTNTAYYVDNGDPNSNAPPNSNLYTNTQLDGFTVPLRGRVAVQPGQRYRIKIAIADVGDRNYDSALLVRMFSSQTDWGDAPDTYGTTLAQNGASHDLDPDLWIGPTPPDHELDGQPTAGADGDDANGANDEDTFSANPLPPLTIHATSYSIQVPVQNRTGRPGVLAGWIDFNRNGVFDPGERAVANVPSTAGTQVVTLTWSGLSGLVAGPTYLRLRLSTDMAFLHNPQPTGHASDGEVEDHLLFIGEVYSVSGHVYHDLEPNGLRGPAEDWQTGATVWVKLVQGNAVVAVAQVDAGTGAFQFQGVSPGTYTLLVDNNDNPADTTPTPPPGWLFVNPPTGSLSVTVSGNTTGLLFGLFHGAVVEGRVFWDDGLGGGAANDAWQNGGEAGVGNVEVRATDGTNTRLTLTDGTGYYRLYIPASWGGVTLSHPLRPATGWNDGTTANPVDSWASAQSPASPGATVSLGSGSSIAGQNLTRNFGVVRESRFYPDATGQTSSPGTYTFAHWY</sequence>
<gene>
    <name evidence="3" type="ORF">E0687_13305</name>
</gene>
<evidence type="ECO:0000313" key="4">
    <source>
        <dbReference type="Proteomes" id="UP000297668"/>
    </source>
</evidence>
<feature type="domain" description="GEVED" evidence="2">
    <location>
        <begin position="266"/>
        <end position="344"/>
    </location>
</feature>
<protein>
    <recommendedName>
        <fullName evidence="2">GEVED domain-containing protein</fullName>
    </recommendedName>
</protein>
<name>A0A4Y9F8M6_9DEIN</name>
<dbReference type="InterPro" id="IPR049804">
    <property type="entry name" value="Choice_anch_L"/>
</dbReference>
<feature type="compositionally biased region" description="Polar residues" evidence="1">
    <location>
        <begin position="185"/>
        <end position="194"/>
    </location>
</feature>
<dbReference type="NCBIfam" id="NF038133">
    <property type="entry name" value="choice_anch_L"/>
    <property type="match status" value="1"/>
</dbReference>
<proteinExistence type="predicted"/>
<organism evidence="3 4">
    <name type="scientific">Thermus tengchongensis</name>
    <dbReference type="NCBI Taxonomy" id="1214928"/>
    <lineage>
        <taxon>Bacteria</taxon>
        <taxon>Thermotogati</taxon>
        <taxon>Deinococcota</taxon>
        <taxon>Deinococci</taxon>
        <taxon>Thermales</taxon>
        <taxon>Thermaceae</taxon>
        <taxon>Thermus</taxon>
    </lineage>
</organism>
<dbReference type="Pfam" id="PF20009">
    <property type="entry name" value="GEVED"/>
    <property type="match status" value="1"/>
</dbReference>
<evidence type="ECO:0000259" key="2">
    <source>
        <dbReference type="Pfam" id="PF20009"/>
    </source>
</evidence>
<evidence type="ECO:0000313" key="3">
    <source>
        <dbReference type="EMBL" id="TFU24816.1"/>
    </source>
</evidence>
<reference evidence="3 4" key="1">
    <citation type="submission" date="2019-03" db="EMBL/GenBank/DDBJ databases">
        <title>Thermus tengchongensis species for the arsenic transformation mechanism.</title>
        <authorList>
            <person name="Yuan G.C."/>
        </authorList>
    </citation>
    <scope>NUCLEOTIDE SEQUENCE [LARGE SCALE GENOMIC DNA]</scope>
    <source>
        <strain evidence="3 4">15W</strain>
    </source>
</reference>
<accession>A0A4Y9F8M6</accession>
<dbReference type="InterPro" id="IPR045474">
    <property type="entry name" value="GEVED"/>
</dbReference>